<keyword evidence="5" id="KW-1185">Reference proteome</keyword>
<feature type="domain" description="N-acetyltransferase" evidence="3">
    <location>
        <begin position="1"/>
        <end position="165"/>
    </location>
</feature>
<reference evidence="4 5" key="1">
    <citation type="submission" date="2021-01" db="EMBL/GenBank/DDBJ databases">
        <title>Genomic Encyclopedia of Type Strains, Phase IV (KMG-IV): sequencing the most valuable type-strain genomes for metagenomic binning, comparative biology and taxonomic classification.</title>
        <authorList>
            <person name="Goeker M."/>
        </authorList>
    </citation>
    <scope>NUCLEOTIDE SEQUENCE [LARGE SCALE GENOMIC DNA]</scope>
    <source>
        <strain evidence="4 5">DSM 25879</strain>
    </source>
</reference>
<dbReference type="Gene3D" id="3.40.630.30">
    <property type="match status" value="1"/>
</dbReference>
<dbReference type="Proteomes" id="UP000737402">
    <property type="component" value="Unassembled WGS sequence"/>
</dbReference>
<dbReference type="PANTHER" id="PTHR43877">
    <property type="entry name" value="AMINOALKYLPHOSPHONATE N-ACETYLTRANSFERASE-RELATED-RELATED"/>
    <property type="match status" value="1"/>
</dbReference>
<evidence type="ECO:0000313" key="4">
    <source>
        <dbReference type="EMBL" id="MBM7621158.1"/>
    </source>
</evidence>
<dbReference type="InterPro" id="IPR050832">
    <property type="entry name" value="Bact_Acetyltransf"/>
</dbReference>
<evidence type="ECO:0000259" key="3">
    <source>
        <dbReference type="PROSITE" id="PS51186"/>
    </source>
</evidence>
<name>A0ABS2P377_9BACI</name>
<proteinExistence type="predicted"/>
<dbReference type="PANTHER" id="PTHR43877:SF2">
    <property type="entry name" value="AMINOALKYLPHOSPHONATE N-ACETYLTRANSFERASE-RELATED"/>
    <property type="match status" value="1"/>
</dbReference>
<sequence>MDIRKLGRSDAESYFALRLEALQQNPEAFASSYEEESVRSPEVYGNRLEGESSYTYGAFDEGNLIGMVSLVLEEKLKMKHRANIYAVYVTGAKRGTGVAKRLMNVAIEQAKSIEQIKQVYLTVSSGNEPAKRLYQSLGFECYGKDKRALNVNGSYLDEDLMVLYF</sequence>
<keyword evidence="1" id="KW-0808">Transferase</keyword>
<dbReference type="Pfam" id="PF00583">
    <property type="entry name" value="Acetyltransf_1"/>
    <property type="match status" value="1"/>
</dbReference>
<evidence type="ECO:0000256" key="2">
    <source>
        <dbReference type="ARBA" id="ARBA00023315"/>
    </source>
</evidence>
<dbReference type="CDD" id="cd04301">
    <property type="entry name" value="NAT_SF"/>
    <property type="match status" value="1"/>
</dbReference>
<dbReference type="InterPro" id="IPR000182">
    <property type="entry name" value="GNAT_dom"/>
</dbReference>
<comment type="caution">
    <text evidence="4">The sequence shown here is derived from an EMBL/GenBank/DDBJ whole genome shotgun (WGS) entry which is preliminary data.</text>
</comment>
<gene>
    <name evidence="4" type="ORF">JOC95_003031</name>
</gene>
<evidence type="ECO:0000313" key="5">
    <source>
        <dbReference type="Proteomes" id="UP000737402"/>
    </source>
</evidence>
<keyword evidence="2" id="KW-0012">Acyltransferase</keyword>
<protein>
    <submittedName>
        <fullName evidence="4">RimJ/RimL family protein N-acetyltransferase</fullName>
    </submittedName>
</protein>
<organism evidence="4 5">
    <name type="scientific">Sutcliffiella tianshenii</name>
    <dbReference type="NCBI Taxonomy" id="1463404"/>
    <lineage>
        <taxon>Bacteria</taxon>
        <taxon>Bacillati</taxon>
        <taxon>Bacillota</taxon>
        <taxon>Bacilli</taxon>
        <taxon>Bacillales</taxon>
        <taxon>Bacillaceae</taxon>
        <taxon>Sutcliffiella</taxon>
    </lineage>
</organism>
<dbReference type="InterPro" id="IPR016181">
    <property type="entry name" value="Acyl_CoA_acyltransferase"/>
</dbReference>
<evidence type="ECO:0000256" key="1">
    <source>
        <dbReference type="ARBA" id="ARBA00022679"/>
    </source>
</evidence>
<accession>A0ABS2P377</accession>
<dbReference type="PROSITE" id="PS51186">
    <property type="entry name" value="GNAT"/>
    <property type="match status" value="1"/>
</dbReference>
<dbReference type="SUPFAM" id="SSF55729">
    <property type="entry name" value="Acyl-CoA N-acyltransferases (Nat)"/>
    <property type="match status" value="1"/>
</dbReference>
<dbReference type="EMBL" id="JAFBED010000006">
    <property type="protein sequence ID" value="MBM7621158.1"/>
    <property type="molecule type" value="Genomic_DNA"/>
</dbReference>
<dbReference type="RefSeq" id="WP_204417856.1">
    <property type="nucleotide sequence ID" value="NZ_JAFBED010000006.1"/>
</dbReference>